<dbReference type="GO" id="GO:0008408">
    <property type="term" value="F:3'-5' exonuclease activity"/>
    <property type="evidence" value="ECO:0007669"/>
    <property type="project" value="InterPro"/>
</dbReference>
<keyword evidence="6" id="KW-0239">DNA-directed DNA polymerase</keyword>
<evidence type="ECO:0000259" key="8">
    <source>
        <dbReference type="Pfam" id="PF09115"/>
    </source>
</evidence>
<comment type="catalytic activity">
    <reaction evidence="7">
        <text>DNA(n) + a 2'-deoxyribonucleoside 5'-triphosphate = DNA(n+1) + diphosphate</text>
        <dbReference type="Rhea" id="RHEA:22508"/>
        <dbReference type="Rhea" id="RHEA-COMP:17339"/>
        <dbReference type="Rhea" id="RHEA-COMP:17340"/>
        <dbReference type="ChEBI" id="CHEBI:33019"/>
        <dbReference type="ChEBI" id="CHEBI:61560"/>
        <dbReference type="ChEBI" id="CHEBI:173112"/>
        <dbReference type="EC" id="2.7.7.7"/>
    </reaction>
</comment>
<dbReference type="OrthoDB" id="9810148at2"/>
<evidence type="ECO:0000256" key="3">
    <source>
        <dbReference type="ARBA" id="ARBA00022679"/>
    </source>
</evidence>
<evidence type="ECO:0000313" key="10">
    <source>
        <dbReference type="Proteomes" id="UP000282311"/>
    </source>
</evidence>
<reference evidence="9 10" key="1">
    <citation type="journal article" date="2007" name="Int. J. Syst. Evol. Microbiol.">
        <title>Paenibacillus ginsengarvi sp. nov., isolated from soil from ginseng cultivation.</title>
        <authorList>
            <person name="Yoon M.H."/>
            <person name="Ten L.N."/>
            <person name="Im W.T."/>
        </authorList>
    </citation>
    <scope>NUCLEOTIDE SEQUENCE [LARGE SCALE GENOMIC DNA]</scope>
    <source>
        <strain evidence="9 10">KCTC 13059</strain>
    </source>
</reference>
<comment type="caution">
    <text evidence="9">The sequence shown here is derived from an EMBL/GenBank/DDBJ whole genome shotgun (WGS) entry which is preliminary data.</text>
</comment>
<name>A0A3B0AZM2_9BACL</name>
<dbReference type="RefSeq" id="WP_120751339.1">
    <property type="nucleotide sequence ID" value="NZ_RBAH01000036.1"/>
</dbReference>
<keyword evidence="3 9" id="KW-0808">Transferase</keyword>
<dbReference type="EC" id="2.7.7.7" evidence="1"/>
<dbReference type="Proteomes" id="UP000282311">
    <property type="component" value="Unassembled WGS sequence"/>
</dbReference>
<dbReference type="InterPro" id="IPR050238">
    <property type="entry name" value="DNA_Rep/Repair_Clamp_Loader"/>
</dbReference>
<dbReference type="Pfam" id="PF13177">
    <property type="entry name" value="DNA_pol3_delta2"/>
    <property type="match status" value="1"/>
</dbReference>
<keyword evidence="5" id="KW-0235">DNA replication</keyword>
<gene>
    <name evidence="9" type="primary">holB</name>
    <name evidence="9" type="ORF">D7M11_31910</name>
</gene>
<evidence type="ECO:0000256" key="1">
    <source>
        <dbReference type="ARBA" id="ARBA00012417"/>
    </source>
</evidence>
<dbReference type="GO" id="GO:0003887">
    <property type="term" value="F:DNA-directed DNA polymerase activity"/>
    <property type="evidence" value="ECO:0007669"/>
    <property type="project" value="UniProtKB-KW"/>
</dbReference>
<dbReference type="PANTHER" id="PTHR11669:SF8">
    <property type="entry name" value="DNA POLYMERASE III SUBUNIT DELTA"/>
    <property type="match status" value="1"/>
</dbReference>
<dbReference type="InterPro" id="IPR004622">
    <property type="entry name" value="DNA_pol_HolB"/>
</dbReference>
<evidence type="ECO:0000313" key="9">
    <source>
        <dbReference type="EMBL" id="RKN65721.1"/>
    </source>
</evidence>
<keyword evidence="10" id="KW-1185">Reference proteome</keyword>
<feature type="domain" description="DNA polymerase III delta subunit C-terminal" evidence="8">
    <location>
        <begin position="242"/>
        <end position="321"/>
    </location>
</feature>
<dbReference type="SUPFAM" id="SSF52540">
    <property type="entry name" value="P-loop containing nucleoside triphosphate hydrolases"/>
    <property type="match status" value="1"/>
</dbReference>
<evidence type="ECO:0000256" key="4">
    <source>
        <dbReference type="ARBA" id="ARBA00022695"/>
    </source>
</evidence>
<accession>A0A3B0AZM2</accession>
<dbReference type="FunFam" id="3.40.50.300:FF:001255">
    <property type="entry name" value="DNA polymerase III subunit delta"/>
    <property type="match status" value="1"/>
</dbReference>
<evidence type="ECO:0000256" key="6">
    <source>
        <dbReference type="ARBA" id="ARBA00022932"/>
    </source>
</evidence>
<dbReference type="GO" id="GO:0003677">
    <property type="term" value="F:DNA binding"/>
    <property type="evidence" value="ECO:0007669"/>
    <property type="project" value="InterPro"/>
</dbReference>
<dbReference type="PANTHER" id="PTHR11669">
    <property type="entry name" value="REPLICATION FACTOR C / DNA POLYMERASE III GAMMA-TAU SUBUNIT"/>
    <property type="match status" value="1"/>
</dbReference>
<evidence type="ECO:0000256" key="2">
    <source>
        <dbReference type="ARBA" id="ARBA00014363"/>
    </source>
</evidence>
<evidence type="ECO:0000256" key="7">
    <source>
        <dbReference type="ARBA" id="ARBA00049244"/>
    </source>
</evidence>
<dbReference type="AlphaFoldDB" id="A0A3B0AZM2"/>
<dbReference type="InterPro" id="IPR015199">
    <property type="entry name" value="DNA_pol_III_delta_C"/>
</dbReference>
<dbReference type="InterPro" id="IPR027417">
    <property type="entry name" value="P-loop_NTPase"/>
</dbReference>
<evidence type="ECO:0000256" key="5">
    <source>
        <dbReference type="ARBA" id="ARBA00022705"/>
    </source>
</evidence>
<protein>
    <recommendedName>
        <fullName evidence="2">DNA polymerase III subunit delta'</fullName>
        <ecNumber evidence="1">2.7.7.7</ecNumber>
    </recommendedName>
</protein>
<sequence>MNFQSIPGQERAKRLLQNSLKADKLSHAYIFAGPLGSGRKEMARAFVAALFCSRNRDEACGECLECRKLAHGNHPDLIWVEPDGASIKIDQIRELQQQFAYRSSTSGTKVYILNEAERLTVQAANSLLKFLEEPQTPIIGILITDNGQALLPTIQSRSQWVQFYPIPPEQMKKKLLDEGHAPELVHVAVRLAAGLEAARSLIQINWFAETRNVMIQLMKDLAGKQPFLVTVQTKVMKSEVAEHLDTLFDMIMLWYKDLIHVCYGSKSSIVYIDQEDLLSRLAFTRDVSIWVECMERAAEARKRLRSNANTQLVLEQFLIDVK</sequence>
<keyword evidence="4 9" id="KW-0548">Nucleotidyltransferase</keyword>
<dbReference type="Gene3D" id="3.40.50.300">
    <property type="entry name" value="P-loop containing nucleotide triphosphate hydrolases"/>
    <property type="match status" value="1"/>
</dbReference>
<proteinExistence type="predicted"/>
<dbReference type="EMBL" id="RBAH01000036">
    <property type="protein sequence ID" value="RKN65721.1"/>
    <property type="molecule type" value="Genomic_DNA"/>
</dbReference>
<dbReference type="GO" id="GO:0009360">
    <property type="term" value="C:DNA polymerase III complex"/>
    <property type="evidence" value="ECO:0007669"/>
    <property type="project" value="InterPro"/>
</dbReference>
<dbReference type="NCBIfam" id="TIGR00678">
    <property type="entry name" value="holB"/>
    <property type="match status" value="1"/>
</dbReference>
<dbReference type="Pfam" id="PF09115">
    <property type="entry name" value="DNApol3-delta_C"/>
    <property type="match status" value="1"/>
</dbReference>
<organism evidence="9 10">
    <name type="scientific">Paenibacillus ginsengarvi</name>
    <dbReference type="NCBI Taxonomy" id="400777"/>
    <lineage>
        <taxon>Bacteria</taxon>
        <taxon>Bacillati</taxon>
        <taxon>Bacillota</taxon>
        <taxon>Bacilli</taxon>
        <taxon>Bacillales</taxon>
        <taxon>Paenibacillaceae</taxon>
        <taxon>Paenibacillus</taxon>
    </lineage>
</organism>
<dbReference type="GO" id="GO:0006261">
    <property type="term" value="P:DNA-templated DNA replication"/>
    <property type="evidence" value="ECO:0007669"/>
    <property type="project" value="TreeGrafter"/>
</dbReference>